<protein>
    <submittedName>
        <fullName evidence="1">Putative secreted protein</fullName>
    </submittedName>
</protein>
<dbReference type="EMBL" id="GGFJ01013275">
    <property type="protein sequence ID" value="MBW62416.1"/>
    <property type="molecule type" value="Transcribed_RNA"/>
</dbReference>
<organism evidence="1">
    <name type="scientific">Anopheles marajoara</name>
    <dbReference type="NCBI Taxonomy" id="58244"/>
    <lineage>
        <taxon>Eukaryota</taxon>
        <taxon>Metazoa</taxon>
        <taxon>Ecdysozoa</taxon>
        <taxon>Arthropoda</taxon>
        <taxon>Hexapoda</taxon>
        <taxon>Insecta</taxon>
        <taxon>Pterygota</taxon>
        <taxon>Neoptera</taxon>
        <taxon>Endopterygota</taxon>
        <taxon>Diptera</taxon>
        <taxon>Nematocera</taxon>
        <taxon>Culicoidea</taxon>
        <taxon>Culicidae</taxon>
        <taxon>Anophelinae</taxon>
        <taxon>Anopheles</taxon>
    </lineage>
</organism>
<name>A0A2M4CAN3_9DIPT</name>
<evidence type="ECO:0000313" key="1">
    <source>
        <dbReference type="EMBL" id="MBW62416.1"/>
    </source>
</evidence>
<accession>A0A2M4CAN3</accession>
<reference evidence="1" key="1">
    <citation type="submission" date="2018-01" db="EMBL/GenBank/DDBJ databases">
        <title>An insight into the sialome of Amazonian anophelines.</title>
        <authorList>
            <person name="Ribeiro J.M."/>
            <person name="Scarpassa V."/>
            <person name="Calvo E."/>
        </authorList>
    </citation>
    <scope>NUCLEOTIDE SEQUENCE</scope>
    <source>
        <tissue evidence="1">Salivary glands</tissue>
    </source>
</reference>
<proteinExistence type="predicted"/>
<dbReference type="AlphaFoldDB" id="A0A2M4CAN3"/>
<sequence>MRHLPLIGKSSASAYLSQLLWATPLDATAAAVSGSEEGSIKGVLCASYVLTPFTVSPFGRRPQHTTRRYLLLSSRETYHSTEHK</sequence>